<evidence type="ECO:0000313" key="2">
    <source>
        <dbReference type="EMBL" id="MDX3706182.1"/>
    </source>
</evidence>
<proteinExistence type="predicted"/>
<comment type="caution">
    <text evidence="2">The sequence shown here is derived from an EMBL/GenBank/DDBJ whole genome shotgun (WGS) entry which is preliminary data.</text>
</comment>
<feature type="compositionally biased region" description="Basic and acidic residues" evidence="1">
    <location>
        <begin position="22"/>
        <end position="34"/>
    </location>
</feature>
<organism evidence="2 3">
    <name type="scientific">Streptomyces europaeiscabiei</name>
    <dbReference type="NCBI Taxonomy" id="146819"/>
    <lineage>
        <taxon>Bacteria</taxon>
        <taxon>Bacillati</taxon>
        <taxon>Actinomycetota</taxon>
        <taxon>Actinomycetes</taxon>
        <taxon>Kitasatosporales</taxon>
        <taxon>Streptomycetaceae</taxon>
        <taxon>Streptomyces</taxon>
    </lineage>
</organism>
<keyword evidence="3" id="KW-1185">Reference proteome</keyword>
<evidence type="ECO:0000256" key="1">
    <source>
        <dbReference type="SAM" id="MobiDB-lite"/>
    </source>
</evidence>
<feature type="region of interest" description="Disordered" evidence="1">
    <location>
        <begin position="1"/>
        <end position="48"/>
    </location>
</feature>
<feature type="compositionally biased region" description="Polar residues" evidence="1">
    <location>
        <begin position="1"/>
        <end position="10"/>
    </location>
</feature>
<evidence type="ECO:0000313" key="3">
    <source>
        <dbReference type="Proteomes" id="UP001271274"/>
    </source>
</evidence>
<dbReference type="RefSeq" id="WP_046708165.1">
    <property type="nucleotide sequence ID" value="NZ_JARAYT010000010.1"/>
</dbReference>
<dbReference type="Proteomes" id="UP001271274">
    <property type="component" value="Unassembled WGS sequence"/>
</dbReference>
<dbReference type="EMBL" id="JARAYU010000024">
    <property type="protein sequence ID" value="MDX3706182.1"/>
    <property type="molecule type" value="Genomic_DNA"/>
</dbReference>
<sequence length="81" mass="8967">MARRSISASQAGERGRAGGPVHRGEYGEYGDRRGAPHTGGDALRGEPRLRAGREDLFDKLELHSSSKDHRRVLAVLAYLRR</sequence>
<protein>
    <submittedName>
        <fullName evidence="2">Uncharacterized protein</fullName>
    </submittedName>
</protein>
<accession>A0ABU4NVH2</accession>
<reference evidence="2 3" key="1">
    <citation type="journal article" date="2023" name="Microb. Genom.">
        <title>Mesoterricola silvestris gen. nov., sp. nov., Mesoterricola sediminis sp. nov., Geothrix oryzae sp. nov., Geothrix edaphica sp. nov., Geothrix rubra sp. nov., and Geothrix limicola sp. nov., six novel members of Acidobacteriota isolated from soils.</title>
        <authorList>
            <person name="Weisberg A.J."/>
            <person name="Pearce E."/>
            <person name="Kramer C.G."/>
            <person name="Chang J.H."/>
            <person name="Clarke C.R."/>
        </authorList>
    </citation>
    <scope>NUCLEOTIDE SEQUENCE [LARGE SCALE GENOMIC DNA]</scope>
    <source>
        <strain evidence="2 3">ID09-01A</strain>
    </source>
</reference>
<name>A0ABU4NVH2_9ACTN</name>
<gene>
    <name evidence="2" type="ORF">PV662_42005</name>
</gene>